<keyword evidence="1" id="KW-0812">Transmembrane</keyword>
<name>A0A7T3CHW9_9MICC</name>
<evidence type="ECO:0008006" key="4">
    <source>
        <dbReference type="Google" id="ProtNLM"/>
    </source>
</evidence>
<accession>A0A7T3CHW9</accession>
<dbReference type="EMBL" id="CP065738">
    <property type="protein sequence ID" value="QPT53120.1"/>
    <property type="molecule type" value="Genomic_DNA"/>
</dbReference>
<sequence length="55" mass="5946">MSPLTSGLLLMIFGAFLVGGGISFRRQKLPLIAQVVLWILGAAFFAYGLYVVTLD</sequence>
<dbReference type="AlphaFoldDB" id="A0A7T3CHW9"/>
<evidence type="ECO:0000313" key="2">
    <source>
        <dbReference type="EMBL" id="QPT53120.1"/>
    </source>
</evidence>
<dbReference type="GeneID" id="61263211"/>
<evidence type="ECO:0000313" key="3">
    <source>
        <dbReference type="Proteomes" id="UP000594975"/>
    </source>
</evidence>
<proteinExistence type="predicted"/>
<organism evidence="2 3">
    <name type="scientific">Rothia kristinae</name>
    <dbReference type="NCBI Taxonomy" id="37923"/>
    <lineage>
        <taxon>Bacteria</taxon>
        <taxon>Bacillati</taxon>
        <taxon>Actinomycetota</taxon>
        <taxon>Actinomycetes</taxon>
        <taxon>Micrococcales</taxon>
        <taxon>Micrococcaceae</taxon>
        <taxon>Rothia</taxon>
    </lineage>
</organism>
<protein>
    <recommendedName>
        <fullName evidence="4">Amidotransferase</fullName>
    </recommendedName>
</protein>
<reference evidence="2 3" key="1">
    <citation type="submission" date="2020-12" db="EMBL/GenBank/DDBJ databases">
        <title>FDA dAtabase for Regulatory Grade micrObial Sequences (FDA-ARGOS): Supporting development and validation of Infectious Disease Dx tests.</title>
        <authorList>
            <person name="Sproer C."/>
            <person name="Gronow S."/>
            <person name="Severitt S."/>
            <person name="Schroder I."/>
            <person name="Tallon L."/>
            <person name="Sadzewicz L."/>
            <person name="Zhao X."/>
            <person name="Boylan J."/>
            <person name="Ott S."/>
            <person name="Bowen H."/>
            <person name="Vavikolanu K."/>
            <person name="Mehta A."/>
            <person name="Aluvathingal J."/>
            <person name="Nadendla S."/>
            <person name="Lowell S."/>
            <person name="Myers T."/>
            <person name="Yan Y."/>
            <person name="Sichtig H."/>
        </authorList>
    </citation>
    <scope>NUCLEOTIDE SEQUENCE [LARGE SCALE GENOMIC DNA]</scope>
    <source>
        <strain evidence="2 3">FDAARGOS_864</strain>
    </source>
</reference>
<dbReference type="RefSeq" id="WP_165590107.1">
    <property type="nucleotide sequence ID" value="NZ_CP065738.1"/>
</dbReference>
<dbReference type="Proteomes" id="UP000594975">
    <property type="component" value="Chromosome"/>
</dbReference>
<keyword evidence="1" id="KW-1133">Transmembrane helix</keyword>
<feature type="transmembrane region" description="Helical" evidence="1">
    <location>
        <begin position="31"/>
        <end position="52"/>
    </location>
</feature>
<gene>
    <name evidence="2" type="ORF">I6G21_07415</name>
</gene>
<feature type="transmembrane region" description="Helical" evidence="1">
    <location>
        <begin position="6"/>
        <end position="24"/>
    </location>
</feature>
<dbReference type="KEGG" id="rkr:I6G21_07415"/>
<keyword evidence="1" id="KW-0472">Membrane</keyword>
<evidence type="ECO:0000256" key="1">
    <source>
        <dbReference type="SAM" id="Phobius"/>
    </source>
</evidence>